<proteinExistence type="predicted"/>
<dbReference type="Pfam" id="PF10947">
    <property type="entry name" value="DUF2628"/>
    <property type="match status" value="1"/>
</dbReference>
<feature type="transmembrane region" description="Helical" evidence="1">
    <location>
        <begin position="28"/>
        <end position="45"/>
    </location>
</feature>
<evidence type="ECO:0000256" key="1">
    <source>
        <dbReference type="SAM" id="Phobius"/>
    </source>
</evidence>
<feature type="transmembrane region" description="Helical" evidence="1">
    <location>
        <begin position="83"/>
        <end position="104"/>
    </location>
</feature>
<evidence type="ECO:0000313" key="2">
    <source>
        <dbReference type="EMBL" id="QDS34043.1"/>
    </source>
</evidence>
<keyword evidence="1" id="KW-0472">Membrane</keyword>
<feature type="transmembrane region" description="Helical" evidence="1">
    <location>
        <begin position="125"/>
        <end position="146"/>
    </location>
</feature>
<gene>
    <name evidence="2" type="ORF">FPS98_08640</name>
</gene>
<sequence length="152" mass="17221">MDTHLTLNFLSTYVHHHKYYLEAWRAKGLSWNWGAALFGVAWFAYRKMYGWATVIYLVNLFVGFALGAMALDDATFNEVYILFALFQRALFGLTGNFLYYVSAVRKIKKAYSKNAMLDIEDTRKLGGVSVRGVVVVVLVNIGFSLLDVLLTS</sequence>
<keyword evidence="1" id="KW-1133">Transmembrane helix</keyword>
<accession>A0A517I570</accession>
<dbReference type="RefSeq" id="WP_144615288.1">
    <property type="nucleotide sequence ID" value="NZ_CP042161.1"/>
</dbReference>
<dbReference type="Proteomes" id="UP000317713">
    <property type="component" value="Chromosome"/>
</dbReference>
<dbReference type="InterPro" id="IPR024399">
    <property type="entry name" value="DUF2628"/>
</dbReference>
<keyword evidence="1" id="KW-0812">Transmembrane</keyword>
<reference evidence="2 3" key="1">
    <citation type="submission" date="2019-07" db="EMBL/GenBank/DDBJ databases">
        <title>Characterization of Brevibacillus brevis HK544, as a potential biocontrol agent.</title>
        <authorList>
            <person name="Kim H."/>
        </authorList>
    </citation>
    <scope>NUCLEOTIDE SEQUENCE [LARGE SCALE GENOMIC DNA]</scope>
    <source>
        <strain evidence="2 3">HK544</strain>
    </source>
</reference>
<organism evidence="2 3">
    <name type="scientific">Brevibacillus brevis</name>
    <name type="common">Bacillus brevis</name>
    <dbReference type="NCBI Taxonomy" id="1393"/>
    <lineage>
        <taxon>Bacteria</taxon>
        <taxon>Bacillati</taxon>
        <taxon>Bacillota</taxon>
        <taxon>Bacilli</taxon>
        <taxon>Bacillales</taxon>
        <taxon>Paenibacillaceae</taxon>
        <taxon>Brevibacillus</taxon>
    </lineage>
</organism>
<protein>
    <submittedName>
        <fullName evidence="2">DUF2628 domain-containing protein</fullName>
    </submittedName>
</protein>
<name>A0A517I570_BREBE</name>
<evidence type="ECO:0000313" key="3">
    <source>
        <dbReference type="Proteomes" id="UP000317713"/>
    </source>
</evidence>
<dbReference type="AlphaFoldDB" id="A0A517I570"/>
<feature type="transmembrane region" description="Helical" evidence="1">
    <location>
        <begin position="52"/>
        <end position="71"/>
    </location>
</feature>
<dbReference type="EMBL" id="CP042161">
    <property type="protein sequence ID" value="QDS34043.1"/>
    <property type="molecule type" value="Genomic_DNA"/>
</dbReference>